<feature type="region of interest" description="Disordered" evidence="1">
    <location>
        <begin position="167"/>
        <end position="187"/>
    </location>
</feature>
<organism evidence="2">
    <name type="scientific">marine sediment metagenome</name>
    <dbReference type="NCBI Taxonomy" id="412755"/>
    <lineage>
        <taxon>unclassified sequences</taxon>
        <taxon>metagenomes</taxon>
        <taxon>ecological metagenomes</taxon>
    </lineage>
</organism>
<feature type="compositionally biased region" description="Basic and acidic residues" evidence="1">
    <location>
        <begin position="177"/>
        <end position="187"/>
    </location>
</feature>
<reference evidence="2" key="1">
    <citation type="journal article" date="2015" name="Nature">
        <title>Complex archaea that bridge the gap between prokaryotes and eukaryotes.</title>
        <authorList>
            <person name="Spang A."/>
            <person name="Saw J.H."/>
            <person name="Jorgensen S.L."/>
            <person name="Zaremba-Niedzwiedzka K."/>
            <person name="Martijn J."/>
            <person name="Lind A.E."/>
            <person name="van Eijk R."/>
            <person name="Schleper C."/>
            <person name="Guy L."/>
            <person name="Ettema T.J."/>
        </authorList>
    </citation>
    <scope>NUCLEOTIDE SEQUENCE</scope>
</reference>
<protein>
    <submittedName>
        <fullName evidence="2">Uncharacterized protein</fullName>
    </submittedName>
</protein>
<dbReference type="AlphaFoldDB" id="A0A0F9KHM3"/>
<evidence type="ECO:0000256" key="1">
    <source>
        <dbReference type="SAM" id="MobiDB-lite"/>
    </source>
</evidence>
<gene>
    <name evidence="2" type="ORF">LCGC14_1702270</name>
</gene>
<name>A0A0F9KHM3_9ZZZZ</name>
<sequence>MPKSNDAINTLIDKLGLRLDGEPAPPTLAHRRRTLCDSQWKSISASLRESPEGVLSIYLKLPAEKLWEIVLEITYYTQALPSQGEVQEHLTALMNFFKREYKASLDPSIFLRIPVEEVKKDILSLEAVIDSSKSTSGRDFIAAVEAGLRNDPKVDWITRCGGPAYVVPNDTDPDPQVGDKESLGLPK</sequence>
<proteinExistence type="predicted"/>
<evidence type="ECO:0000313" key="2">
    <source>
        <dbReference type="EMBL" id="KKM14820.1"/>
    </source>
</evidence>
<comment type="caution">
    <text evidence="2">The sequence shown here is derived from an EMBL/GenBank/DDBJ whole genome shotgun (WGS) entry which is preliminary data.</text>
</comment>
<dbReference type="EMBL" id="LAZR01015058">
    <property type="protein sequence ID" value="KKM14820.1"/>
    <property type="molecule type" value="Genomic_DNA"/>
</dbReference>
<accession>A0A0F9KHM3</accession>